<evidence type="ECO:0000313" key="2">
    <source>
        <dbReference type="EMBL" id="OXU21264.1"/>
    </source>
</evidence>
<proteinExistence type="predicted"/>
<dbReference type="AlphaFoldDB" id="A0A232ESD1"/>
<evidence type="ECO:0000256" key="1">
    <source>
        <dbReference type="SAM" id="MobiDB-lite"/>
    </source>
</evidence>
<reference evidence="2 3" key="1">
    <citation type="journal article" date="2017" name="Curr. Biol.">
        <title>The Evolution of Venom by Co-option of Single-Copy Genes.</title>
        <authorList>
            <person name="Martinson E.O."/>
            <person name="Mrinalini"/>
            <person name="Kelkar Y.D."/>
            <person name="Chang C.H."/>
            <person name="Werren J.H."/>
        </authorList>
    </citation>
    <scope>NUCLEOTIDE SEQUENCE [LARGE SCALE GENOMIC DNA]</scope>
    <source>
        <strain evidence="2 3">Alberta</strain>
        <tissue evidence="2">Whole body</tissue>
    </source>
</reference>
<comment type="caution">
    <text evidence="2">The sequence shown here is derived from an EMBL/GenBank/DDBJ whole genome shotgun (WGS) entry which is preliminary data.</text>
</comment>
<organism evidence="2 3">
    <name type="scientific">Trichomalopsis sarcophagae</name>
    <dbReference type="NCBI Taxonomy" id="543379"/>
    <lineage>
        <taxon>Eukaryota</taxon>
        <taxon>Metazoa</taxon>
        <taxon>Ecdysozoa</taxon>
        <taxon>Arthropoda</taxon>
        <taxon>Hexapoda</taxon>
        <taxon>Insecta</taxon>
        <taxon>Pterygota</taxon>
        <taxon>Neoptera</taxon>
        <taxon>Endopterygota</taxon>
        <taxon>Hymenoptera</taxon>
        <taxon>Apocrita</taxon>
        <taxon>Proctotrupomorpha</taxon>
        <taxon>Chalcidoidea</taxon>
        <taxon>Pteromalidae</taxon>
        <taxon>Pteromalinae</taxon>
        <taxon>Trichomalopsis</taxon>
    </lineage>
</organism>
<keyword evidence="3" id="KW-1185">Reference proteome</keyword>
<accession>A0A232ESD1</accession>
<gene>
    <name evidence="2" type="ORF">TSAR_016541</name>
</gene>
<feature type="region of interest" description="Disordered" evidence="1">
    <location>
        <begin position="1"/>
        <end position="23"/>
    </location>
</feature>
<name>A0A232ESD1_9HYME</name>
<sequence>MPNKKICDMQAPSLVGRSSHSYS</sequence>
<dbReference type="Proteomes" id="UP000215335">
    <property type="component" value="Unassembled WGS sequence"/>
</dbReference>
<evidence type="ECO:0000313" key="3">
    <source>
        <dbReference type="Proteomes" id="UP000215335"/>
    </source>
</evidence>
<dbReference type="EMBL" id="NNAY01002443">
    <property type="protein sequence ID" value="OXU21264.1"/>
    <property type="molecule type" value="Genomic_DNA"/>
</dbReference>
<protein>
    <submittedName>
        <fullName evidence="2">Uncharacterized protein</fullName>
    </submittedName>
</protein>